<dbReference type="RefSeq" id="WP_139665620.1">
    <property type="nucleotide sequence ID" value="NZ_VDLY02000001.1"/>
</dbReference>
<evidence type="ECO:0000313" key="6">
    <source>
        <dbReference type="EMBL" id="KAB8170933.1"/>
    </source>
</evidence>
<evidence type="ECO:0000256" key="4">
    <source>
        <dbReference type="ARBA" id="ARBA00023295"/>
    </source>
</evidence>
<dbReference type="InterPro" id="IPR015341">
    <property type="entry name" value="Glyco_hydro_38_cen"/>
</dbReference>
<keyword evidence="7" id="KW-1185">Reference proteome</keyword>
<dbReference type="GO" id="GO:0046872">
    <property type="term" value="F:metal ion binding"/>
    <property type="evidence" value="ECO:0007669"/>
    <property type="project" value="UniProtKB-KW"/>
</dbReference>
<keyword evidence="3" id="KW-0378">Hydrolase</keyword>
<proteinExistence type="inferred from homology"/>
<dbReference type="Pfam" id="PF07748">
    <property type="entry name" value="Glyco_hydro_38C"/>
    <property type="match status" value="1"/>
</dbReference>
<evidence type="ECO:0000256" key="1">
    <source>
        <dbReference type="ARBA" id="ARBA00009792"/>
    </source>
</evidence>
<dbReference type="SUPFAM" id="SSF74650">
    <property type="entry name" value="Galactose mutarotase-like"/>
    <property type="match status" value="1"/>
</dbReference>
<organism evidence="6 7">
    <name type="scientific">Streptomyces mimosae</name>
    <dbReference type="NCBI Taxonomy" id="2586635"/>
    <lineage>
        <taxon>Bacteria</taxon>
        <taxon>Bacillati</taxon>
        <taxon>Actinomycetota</taxon>
        <taxon>Actinomycetes</taxon>
        <taxon>Kitasatosporales</taxon>
        <taxon>Streptomycetaceae</taxon>
        <taxon>Streptomyces</taxon>
    </lineage>
</organism>
<dbReference type="GO" id="GO:0009313">
    <property type="term" value="P:oligosaccharide catabolic process"/>
    <property type="evidence" value="ECO:0007669"/>
    <property type="project" value="TreeGrafter"/>
</dbReference>
<dbReference type="InterPro" id="IPR027291">
    <property type="entry name" value="Glyco_hydro_38_N_sf"/>
</dbReference>
<name>A0A5N6AS50_9ACTN</name>
<dbReference type="InterPro" id="IPR041147">
    <property type="entry name" value="GH38_C"/>
</dbReference>
<dbReference type="GO" id="GO:0006013">
    <property type="term" value="P:mannose metabolic process"/>
    <property type="evidence" value="ECO:0007669"/>
    <property type="project" value="InterPro"/>
</dbReference>
<dbReference type="Gene3D" id="2.60.40.2220">
    <property type="match status" value="1"/>
</dbReference>
<dbReference type="FunFam" id="1.20.1270.50:FF:000004">
    <property type="entry name" value="alpha-mannosidase 2C1 isoform X1"/>
    <property type="match status" value="1"/>
</dbReference>
<dbReference type="Pfam" id="PF22907">
    <property type="entry name" value="Ams1-like_1st"/>
    <property type="match status" value="1"/>
</dbReference>
<dbReference type="SUPFAM" id="SSF88713">
    <property type="entry name" value="Glycoside hydrolase/deacetylase"/>
    <property type="match status" value="1"/>
</dbReference>
<keyword evidence="2" id="KW-0479">Metal-binding</keyword>
<dbReference type="InterPro" id="IPR037094">
    <property type="entry name" value="Glyco_hydro_38_cen_sf"/>
</dbReference>
<evidence type="ECO:0000256" key="3">
    <source>
        <dbReference type="ARBA" id="ARBA00022801"/>
    </source>
</evidence>
<dbReference type="EMBL" id="VDLY02000001">
    <property type="protein sequence ID" value="KAB8170933.1"/>
    <property type="molecule type" value="Genomic_DNA"/>
</dbReference>
<evidence type="ECO:0000256" key="2">
    <source>
        <dbReference type="ARBA" id="ARBA00022723"/>
    </source>
</evidence>
<dbReference type="Gene3D" id="3.20.110.10">
    <property type="entry name" value="Glycoside hydrolase 38, N terminal domain"/>
    <property type="match status" value="1"/>
</dbReference>
<dbReference type="GO" id="GO:0004559">
    <property type="term" value="F:alpha-mannosidase activity"/>
    <property type="evidence" value="ECO:0007669"/>
    <property type="project" value="InterPro"/>
</dbReference>
<dbReference type="PANTHER" id="PTHR46017">
    <property type="entry name" value="ALPHA-MANNOSIDASE 2C1"/>
    <property type="match status" value="1"/>
</dbReference>
<dbReference type="OrthoDB" id="9772207at2"/>
<dbReference type="Gene3D" id="2.70.98.30">
    <property type="entry name" value="Golgi alpha-mannosidase II, domain 4"/>
    <property type="match status" value="1"/>
</dbReference>
<dbReference type="GO" id="GO:0030246">
    <property type="term" value="F:carbohydrate binding"/>
    <property type="evidence" value="ECO:0007669"/>
    <property type="project" value="InterPro"/>
</dbReference>
<comment type="similarity">
    <text evidence="1">Belongs to the glycosyl hydrolase 38 family.</text>
</comment>
<dbReference type="Pfam" id="PF01074">
    <property type="entry name" value="Glyco_hydro_38N"/>
    <property type="match status" value="1"/>
</dbReference>
<dbReference type="Pfam" id="PF17677">
    <property type="entry name" value="Glyco_hydro38C2"/>
    <property type="match status" value="1"/>
</dbReference>
<dbReference type="InterPro" id="IPR011330">
    <property type="entry name" value="Glyco_hydro/deAcase_b/a-brl"/>
</dbReference>
<dbReference type="FunFam" id="3.20.110.10:FF:000002">
    <property type="entry name" value="alpha-mannosidase 2C1 isoform X1"/>
    <property type="match status" value="1"/>
</dbReference>
<dbReference type="InterPro" id="IPR011013">
    <property type="entry name" value="Gal_mutarotase_sf_dom"/>
</dbReference>
<feature type="domain" description="Glycoside hydrolase family 38 central" evidence="5">
    <location>
        <begin position="523"/>
        <end position="601"/>
    </location>
</feature>
<dbReference type="InterPro" id="IPR028995">
    <property type="entry name" value="Glyco_hydro_57/38_cen_sf"/>
</dbReference>
<dbReference type="Proteomes" id="UP000314251">
    <property type="component" value="Unassembled WGS sequence"/>
</dbReference>
<dbReference type="InterPro" id="IPR011682">
    <property type="entry name" value="Glyco_hydro_38_C"/>
</dbReference>
<dbReference type="SUPFAM" id="SSF88688">
    <property type="entry name" value="Families 57/38 glycoside transferase middle domain"/>
    <property type="match status" value="1"/>
</dbReference>
<dbReference type="InterPro" id="IPR000602">
    <property type="entry name" value="Glyco_hydro_38_N"/>
</dbReference>
<dbReference type="Pfam" id="PF09261">
    <property type="entry name" value="Alpha-mann_mid"/>
    <property type="match status" value="1"/>
</dbReference>
<evidence type="ECO:0000259" key="5">
    <source>
        <dbReference type="SMART" id="SM00872"/>
    </source>
</evidence>
<dbReference type="SMART" id="SM00872">
    <property type="entry name" value="Alpha-mann_mid"/>
    <property type="match status" value="1"/>
</dbReference>
<dbReference type="InterPro" id="IPR054723">
    <property type="entry name" value="Ams1-like_N"/>
</dbReference>
<protein>
    <submittedName>
        <fullName evidence="6">Alpha-mannosidase</fullName>
    </submittedName>
</protein>
<dbReference type="CDD" id="cd10789">
    <property type="entry name" value="GH38N_AMII_ER_cytosolic"/>
    <property type="match status" value="1"/>
</dbReference>
<dbReference type="PANTHER" id="PTHR46017:SF1">
    <property type="entry name" value="ALPHA-MANNOSIDASE 2C1"/>
    <property type="match status" value="1"/>
</dbReference>
<comment type="caution">
    <text evidence="6">The sequence shown here is derived from an EMBL/GenBank/DDBJ whole genome shotgun (WGS) entry which is preliminary data.</text>
</comment>
<sequence>MHDNRRLIEERVTVFLARHIEPAVHGPRLPLTLSAWRVPGEPVPVAEALSATYRPLAQGEFWGGPWGTTWLRAEATVPDAWAGRRVEAVFDLGFDYARGPGGQAEGLVHTADGTPLQGLHPYHRTVPLAEPAAGGEPVALLVELAANPPIAGSTGTGTHYGDRATAGDEPLYPLRVAEIAVREEDVWHLLHDMRVLDQLMRELPETTPRRHQILRALERAMDAVDTGDVAGTAARGRAELAEALASPAHASAHTVHAVGHAHIDSAWLWPVRETIRKCARTFANMTTLAREYPGLVFACSSAQQYAWIKERYPEIFQRIRDAVADGSWAPVGGMWVEADGNLPGGEALARQLVYGRRFFAEEFGVRQEGVWLPDSFGYTAAYPQLATLAGARWFLTQKLSWNETNRLPHHTFDWEGIDGTRIFTHFPPVDTYNAELTGAELAHAVATFADKNVAGRSLAPFGYGDGGGGPTRDMLERAARLADLEGSPRVQLSDPDAFFAAARAEYAERGEPLPVWRGELYLETHRGTYTSQARTKRGNRRAESLLREAELWSATAALTTGLAYPHERLTELWQRTLLNQFHDILPGSSIAWVHREAEVVYGEIHAELERIIETALAALATPRGGGEGVTVLNAGPCPRSGIAVLPPGAPQPAGAQRLFDGRTAVPATAPALGGGPAAPADPPEPVTAVAAEGRIELANELLRVVVDERGLVTSLHDRAADREAIAPGAAGNLLQLHPDDPTRWSAWNIDPSYRNTVTDLTEAESVTLLETGPHLAVVRVVRAPGPTRITQYLELAAGSRRLTVRTEIDWQHRDTVLKAAWPLDVHAEHESAEIQFGHVRRPTHTNTSWEAARFELWNHRWVHVGEPGWGAALLNDSTYGHDITRTTRVDDDGTGGAGWTGGTTTTVRLSLLRAPHSPDPEADRGTHAFTYAVEVGADLAAALAGGYELNLPPRALAGAGPVAPLVALDNDQVLVEAVKLADDRSGDLVVRLYEAHGGAARATLTTAFPLAAVADCDLLEEPLRPPAAPGAGGEVPLRLRPFEIRTIRLSPSPTHREEVRAHTP</sequence>
<dbReference type="Gene3D" id="1.20.1270.50">
    <property type="entry name" value="Glycoside hydrolase family 38, central domain"/>
    <property type="match status" value="1"/>
</dbReference>
<accession>A0A5N6AS50</accession>
<keyword evidence="4" id="KW-0326">Glycosidase</keyword>
<evidence type="ECO:0000313" key="7">
    <source>
        <dbReference type="Proteomes" id="UP000314251"/>
    </source>
</evidence>
<dbReference type="AlphaFoldDB" id="A0A5N6AS50"/>
<reference evidence="6" key="1">
    <citation type="submission" date="2019-10" db="EMBL/GenBank/DDBJ databases">
        <title>Nonomuraea sp. nov., isolated from Phyllanthus amarus.</title>
        <authorList>
            <person name="Klykleung N."/>
            <person name="Tanasupawat S."/>
        </authorList>
    </citation>
    <scope>NUCLEOTIDE SEQUENCE [LARGE SCALE GENOMIC DNA]</scope>
    <source>
        <strain evidence="6">3MP-10</strain>
    </source>
</reference>
<gene>
    <name evidence="6" type="ORF">FH607_000875</name>
</gene>